<accession>A0ABV2A7Q6</accession>
<dbReference type="EMBL" id="JBEPIJ010000002">
    <property type="protein sequence ID" value="MES0872785.1"/>
    <property type="molecule type" value="Genomic_DNA"/>
</dbReference>
<keyword evidence="1" id="KW-0479">Metal-binding</keyword>
<dbReference type="InterPro" id="IPR018488">
    <property type="entry name" value="cNMP-bd_CS"/>
</dbReference>
<dbReference type="PRINTS" id="PR00469">
    <property type="entry name" value="PNDRDTASEII"/>
</dbReference>
<feature type="domain" description="4Fe-4S ferredoxin-type" evidence="5">
    <location>
        <begin position="634"/>
        <end position="666"/>
    </location>
</feature>
<dbReference type="InterPro" id="IPR050397">
    <property type="entry name" value="Env_Response_Regulators"/>
</dbReference>
<dbReference type="PANTHER" id="PTHR24567:SF26">
    <property type="entry name" value="REGULATORY PROTEIN YEIL"/>
    <property type="match status" value="1"/>
</dbReference>
<dbReference type="Pfam" id="PF13738">
    <property type="entry name" value="Pyr_redox_3"/>
    <property type="match status" value="1"/>
</dbReference>
<dbReference type="InterPro" id="IPR014710">
    <property type="entry name" value="RmlC-like_jellyroll"/>
</dbReference>
<keyword evidence="3" id="KW-0411">Iron-sulfur</keyword>
<dbReference type="SMART" id="SM00100">
    <property type="entry name" value="cNMP"/>
    <property type="match status" value="2"/>
</dbReference>
<evidence type="ECO:0000313" key="6">
    <source>
        <dbReference type="EMBL" id="MES0872785.1"/>
    </source>
</evidence>
<dbReference type="SUPFAM" id="SSF51206">
    <property type="entry name" value="cAMP-binding domain-like"/>
    <property type="match status" value="2"/>
</dbReference>
<dbReference type="InterPro" id="IPR017896">
    <property type="entry name" value="4Fe4S_Fe-S-bd"/>
</dbReference>
<dbReference type="SUPFAM" id="SSF54862">
    <property type="entry name" value="4Fe-4S ferredoxins"/>
    <property type="match status" value="1"/>
</dbReference>
<reference evidence="6 7" key="1">
    <citation type="submission" date="2024-06" db="EMBL/GenBank/DDBJ databases">
        <authorList>
            <person name="Li Z."/>
            <person name="Jiang Y."/>
        </authorList>
    </citation>
    <scope>NUCLEOTIDE SEQUENCE [LARGE SCALE GENOMIC DNA]</scope>
    <source>
        <strain evidence="6 7">HSW-8</strain>
    </source>
</reference>
<dbReference type="InterPro" id="IPR017900">
    <property type="entry name" value="4Fe4S_Fe_S_CS"/>
</dbReference>
<dbReference type="CDD" id="cd16367">
    <property type="entry name" value="DMSOR_beta_like"/>
    <property type="match status" value="1"/>
</dbReference>
<evidence type="ECO:0000313" key="7">
    <source>
        <dbReference type="Proteomes" id="UP001465331"/>
    </source>
</evidence>
<feature type="domain" description="4Fe-4S ferredoxin-type" evidence="5">
    <location>
        <begin position="703"/>
        <end position="731"/>
    </location>
</feature>
<dbReference type="PRINTS" id="PR00368">
    <property type="entry name" value="FADPNR"/>
</dbReference>
<organism evidence="6 7">
    <name type="scientific">Sinimarinibacterium thermocellulolyticum</name>
    <dbReference type="NCBI Taxonomy" id="3170016"/>
    <lineage>
        <taxon>Bacteria</taxon>
        <taxon>Pseudomonadati</taxon>
        <taxon>Pseudomonadota</taxon>
        <taxon>Gammaproteobacteria</taxon>
        <taxon>Nevskiales</taxon>
        <taxon>Nevskiaceae</taxon>
        <taxon>Sinimarinibacterium</taxon>
    </lineage>
</organism>
<dbReference type="Gene3D" id="3.30.70.20">
    <property type="match status" value="2"/>
</dbReference>
<dbReference type="Pfam" id="PF00027">
    <property type="entry name" value="cNMP_binding"/>
    <property type="match status" value="2"/>
</dbReference>
<dbReference type="PROSITE" id="PS50042">
    <property type="entry name" value="CNMP_BINDING_3"/>
    <property type="match status" value="2"/>
</dbReference>
<feature type="domain" description="Cyclic nucleotide-binding" evidence="4">
    <location>
        <begin position="375"/>
        <end position="479"/>
    </location>
</feature>
<protein>
    <submittedName>
        <fullName evidence="6">Cyclic nucleotide-binding domain-containing protein</fullName>
    </submittedName>
</protein>
<dbReference type="SUPFAM" id="SSF51905">
    <property type="entry name" value="FAD/NAD(P)-binding domain"/>
    <property type="match status" value="1"/>
</dbReference>
<dbReference type="Proteomes" id="UP001465331">
    <property type="component" value="Unassembled WGS sequence"/>
</dbReference>
<dbReference type="Gene3D" id="2.60.120.10">
    <property type="entry name" value="Jelly Rolls"/>
    <property type="match status" value="2"/>
</dbReference>
<gene>
    <name evidence="6" type="ORF">ABSH63_01985</name>
</gene>
<evidence type="ECO:0000256" key="3">
    <source>
        <dbReference type="ARBA" id="ARBA00023014"/>
    </source>
</evidence>
<dbReference type="CDD" id="cd00038">
    <property type="entry name" value="CAP_ED"/>
    <property type="match status" value="2"/>
</dbReference>
<dbReference type="PROSITE" id="PS00889">
    <property type="entry name" value="CNMP_BINDING_2"/>
    <property type="match status" value="1"/>
</dbReference>
<evidence type="ECO:0000259" key="5">
    <source>
        <dbReference type="PROSITE" id="PS51379"/>
    </source>
</evidence>
<dbReference type="PANTHER" id="PTHR24567">
    <property type="entry name" value="CRP FAMILY TRANSCRIPTIONAL REGULATORY PROTEIN"/>
    <property type="match status" value="1"/>
</dbReference>
<evidence type="ECO:0000256" key="1">
    <source>
        <dbReference type="ARBA" id="ARBA00022723"/>
    </source>
</evidence>
<comment type="caution">
    <text evidence="6">The sequence shown here is derived from an EMBL/GenBank/DDBJ whole genome shotgun (WGS) entry which is preliminary data.</text>
</comment>
<dbReference type="InterPro" id="IPR018490">
    <property type="entry name" value="cNMP-bd_dom_sf"/>
</dbReference>
<feature type="domain" description="Cyclic nucleotide-binding" evidence="4">
    <location>
        <begin position="485"/>
        <end position="604"/>
    </location>
</feature>
<dbReference type="RefSeq" id="WP_352886942.1">
    <property type="nucleotide sequence ID" value="NZ_JBEPIJ010000002.1"/>
</dbReference>
<keyword evidence="2" id="KW-0408">Iron</keyword>
<dbReference type="InterPro" id="IPR000595">
    <property type="entry name" value="cNMP-bd_dom"/>
</dbReference>
<name>A0ABV2A7Q6_9GAMM</name>
<keyword evidence="7" id="KW-1185">Reference proteome</keyword>
<proteinExistence type="predicted"/>
<evidence type="ECO:0000259" key="4">
    <source>
        <dbReference type="PROSITE" id="PS50042"/>
    </source>
</evidence>
<dbReference type="Pfam" id="PF13247">
    <property type="entry name" value="Fer4_11"/>
    <property type="match status" value="1"/>
</dbReference>
<evidence type="ECO:0000256" key="2">
    <source>
        <dbReference type="ARBA" id="ARBA00023004"/>
    </source>
</evidence>
<dbReference type="PROSITE" id="PS51379">
    <property type="entry name" value="4FE4S_FER_2"/>
    <property type="match status" value="2"/>
</dbReference>
<dbReference type="InterPro" id="IPR036188">
    <property type="entry name" value="FAD/NAD-bd_sf"/>
</dbReference>
<sequence>MATAESYRIAIVGSGPGGLSAACRAAEMGDSHILLEAQPHLSNTIYRYQKGKHVMAEPNVLPLRATAAFEAGTREKILEVWHNDVARLKVNVRYRAQVVKIERQASGFKLTLASGGTVLAEKVVLAIGVQGNPRKMGVPGEDLPNIQYQLDDPDEYKGETIVVVGAGDAAIENAIALARQNSVHIVNRKAEFSRAKDGNNSLILGAIEQGKLRCHYNSTPERIEKLAPGHPSGKPMLLRLNSKEGAVEVPCDRIIARLGATPQREFVESCGISFPSEDPAAVPAVSPTYESNVPGLYIIGALAGYPLIKQAMNQGYEVVEFICGRPVAPADEPILRQKFSAFSANPDVEAFLDVLNRRSPVLAAMNRLQLREFLLESRIFSPAVGEVLYKEGDYGNSVFIVVSGEVGVQLDPNDPTKLRPIKAGRIFGEMALISGRPRAATVVAGKDCVLIEVPRRAMLKLISANDRAREYIDRVFTLRALERYLVPGADDAQLKAIVDSARLCQFKAKEMIYTAGDAAEHIHLIRSGSVTLSTRVGTRDVVLQYHAAGQYFGELDVIAGTRRSQTATAAIKTETIRLDAKPFLQLLDRHPQMKAAVQARFRSQIEQRLAMERDPERGARMHFLLGQGLGEATDALLIDESLCIRCDQCEKACAATHGNVSRLDREAGATFDNLHVPTSCRHCEHPHCMKDCPPDAIHRSPNGEVYIQDTCIGCGNCERNCPYGVIQMGVQSPETPSLWRWLLFGRGPAPGSDIHDYPKGAIKKAVKCDMCGTREAGPACVQACPTGAAIRVGPEEFFEVLARGGR</sequence>
<dbReference type="Gene3D" id="3.50.50.60">
    <property type="entry name" value="FAD/NAD(P)-binding domain"/>
    <property type="match status" value="2"/>
</dbReference>
<dbReference type="PROSITE" id="PS00198">
    <property type="entry name" value="4FE4S_FER_1"/>
    <property type="match status" value="1"/>
</dbReference>